<keyword evidence="2" id="KW-0732">Signal</keyword>
<feature type="compositionally biased region" description="Acidic residues" evidence="1">
    <location>
        <begin position="558"/>
        <end position="585"/>
    </location>
</feature>
<feature type="compositionally biased region" description="Gly residues" evidence="1">
    <location>
        <begin position="334"/>
        <end position="344"/>
    </location>
</feature>
<evidence type="ECO:0000256" key="2">
    <source>
        <dbReference type="SAM" id="SignalP"/>
    </source>
</evidence>
<feature type="signal peptide" evidence="2">
    <location>
        <begin position="1"/>
        <end position="22"/>
    </location>
</feature>
<dbReference type="AlphaFoldDB" id="A0A0G4F3V1"/>
<organism evidence="3">
    <name type="scientific">Chromera velia CCMP2878</name>
    <dbReference type="NCBI Taxonomy" id="1169474"/>
    <lineage>
        <taxon>Eukaryota</taxon>
        <taxon>Sar</taxon>
        <taxon>Alveolata</taxon>
        <taxon>Colpodellida</taxon>
        <taxon>Chromeraceae</taxon>
        <taxon>Chromera</taxon>
    </lineage>
</organism>
<feature type="chain" id="PRO_5005188268" description="C3H1-type domain-containing protein" evidence="2">
    <location>
        <begin position="23"/>
        <end position="989"/>
    </location>
</feature>
<proteinExistence type="predicted"/>
<gene>
    <name evidence="3" type="ORF">Cvel_2677</name>
</gene>
<accession>A0A0G4F3V1</accession>
<dbReference type="EMBL" id="CDMZ01000088">
    <property type="protein sequence ID" value="CEM06385.1"/>
    <property type="molecule type" value="Genomic_DNA"/>
</dbReference>
<evidence type="ECO:0000313" key="3">
    <source>
        <dbReference type="EMBL" id="CEM06385.1"/>
    </source>
</evidence>
<name>A0A0G4F3V1_9ALVE</name>
<sequence length="989" mass="111926">MWWWSWWWGLPVSLLIFSFVAGEPVLKCKVFPPDPEIAGVLLDECPVFQKLFPANEALQYNLVGSEGGQQVYMNKAFQIKLVYHEENEEFIEQEIQRSADEGTMDYLRAFSENVVGVWSFSNAVTGEALGFHYTTEFLASVVLPDRLHLQIGCKHKLEISTECILREFEGHIETGWEHAPCTYMGDCDDDCSCVEISPYLKQCVKNEFVTPNMTVVSGVQPVWPWDNCFYSRTCAVEGYQCFRNSRFLHYARCLPEGTCPRPHGREHLENLDRFGVRRLSEVTPQVFQRRVLEEPEKIKWPSSWMGRGKVEKRRRLVECIHANVESKSKSLFGGEEGQGEGGNGRESNDGGLGDFSNVDTSWNHAASEHVIVVKALLDSECKGALYDFMDPRTEEQRVRAQKALRNAGDEVGDEGTKSDPEEDNFYDLKFLDRFDDSWREVRLRRENGGAEGWECDDPHGDVATVENGAIPRMKARLIANEEGLRPWEVVPEHGEETRRRRLRERRRRLMARQERDGTTGHPEHKRRLQEFLFGFGPEAFLAAFEEEEDVYASLPPPPEEDSDAESSDDEDGDSDGEGSDEEEGDCGSPSPEPFAPTKDFAYEFVCAPVIIFAPTYELGLAFVFAPQMNWAPKFEFAPEFIFGPEFVFGPVFRVGPAILFGVETSFAPIFSASVEIAFAPVTSFLPIFSAVAATTLVPVTVLPDIFEDWYFQTTDFGPSKVKRFETPVVMPKEDVKDPLFISEAIIEKTGVREITEEILHKPAPIPLPEELLEKLKIRKSTKLGAFVVAEFGNLGLFCPQKILFSDDPSRIGHIRVFIYEPYEERLEEEGRLVLADNCTVAYPSDVLRDIPHLPPSAIKAIRAFEAIENTIPPPLKIAANQLLNFANVVVDGHIPDTRKWLREWGEFVEGKDYLGGQDGGKPISWTKAMRIAGMKTPTDFLKNLPSIFPKEGPLSDLIRKGKEKFEEVSKNIVKFPKQIFDFPTSEVLG</sequence>
<protein>
    <recommendedName>
        <fullName evidence="4">C3H1-type domain-containing protein</fullName>
    </recommendedName>
</protein>
<reference evidence="3" key="1">
    <citation type="submission" date="2014-11" db="EMBL/GenBank/DDBJ databases">
        <authorList>
            <person name="Otto D Thomas"/>
            <person name="Naeem Raeece"/>
        </authorList>
    </citation>
    <scope>NUCLEOTIDE SEQUENCE</scope>
</reference>
<dbReference type="PhylomeDB" id="A0A0G4F3V1"/>
<dbReference type="VEuPathDB" id="CryptoDB:Cvel_2677"/>
<feature type="region of interest" description="Disordered" evidence="1">
    <location>
        <begin position="548"/>
        <end position="592"/>
    </location>
</feature>
<evidence type="ECO:0008006" key="4">
    <source>
        <dbReference type="Google" id="ProtNLM"/>
    </source>
</evidence>
<evidence type="ECO:0000256" key="1">
    <source>
        <dbReference type="SAM" id="MobiDB-lite"/>
    </source>
</evidence>
<feature type="region of interest" description="Disordered" evidence="1">
    <location>
        <begin position="330"/>
        <end position="355"/>
    </location>
</feature>